<evidence type="ECO:0000256" key="3">
    <source>
        <dbReference type="ARBA" id="ARBA00023052"/>
    </source>
</evidence>
<name>A0ABY5TLX0_9GAMM</name>
<keyword evidence="6" id="KW-1185">Reference proteome</keyword>
<evidence type="ECO:0000256" key="2">
    <source>
        <dbReference type="ARBA" id="ARBA00023002"/>
    </source>
</evidence>
<feature type="domain" description="Transketolase-like pyrimidine-binding" evidence="4">
    <location>
        <begin position="8"/>
        <end position="177"/>
    </location>
</feature>
<gene>
    <name evidence="5" type="ORF">NYF23_10015</name>
</gene>
<accession>A0ABY5TLX0</accession>
<dbReference type="PANTHER" id="PTHR43257">
    <property type="entry name" value="PYRUVATE DEHYDROGENASE E1 COMPONENT BETA SUBUNIT"/>
    <property type="match status" value="1"/>
</dbReference>
<dbReference type="EMBL" id="CP103416">
    <property type="protein sequence ID" value="UVW34350.1"/>
    <property type="molecule type" value="Genomic_DNA"/>
</dbReference>
<dbReference type="CDD" id="cd07036">
    <property type="entry name" value="TPP_PYR_E1-PDHc-beta_like"/>
    <property type="match status" value="1"/>
</dbReference>
<sequence length="325" mass="35714">MQNANTKITYKQAMTEAHKEEMLRDERVIVMGEDIVLHGNSELINMFDNKRVWNTPISENAFTGMAVGAAMTGLRPVVDLTVASFTYLASDQIINQASKLRYMTGGQMKIPVVFRCCMYYNLSMAAQHSDRPYSMFMNSPGLKILLPSTPANMKGLLKSAIRDDDPVLIFEDVNLWDQEECVSTDPEVLIPIGQAEIKREGSDITIVAIGATLNIALEAAQILEDQGISAEIIDPRTLIPLDTEALITSVRKTGRLVIVDNAHRTASVGSEIAALIVERAFKSLKAPIQRITTPDVHIPYSETLEALVYPNCSDILAAATVAIAY</sequence>
<evidence type="ECO:0000313" key="5">
    <source>
        <dbReference type="EMBL" id="UVW34350.1"/>
    </source>
</evidence>
<protein>
    <submittedName>
        <fullName evidence="5">Alpha-ketoacid dehydrogenase subunit beta</fullName>
    </submittedName>
</protein>
<organism evidence="5 6">
    <name type="scientific">SAR92 clade bacterium H455</name>
    <dbReference type="NCBI Taxonomy" id="2974818"/>
    <lineage>
        <taxon>Bacteria</taxon>
        <taxon>Pseudomonadati</taxon>
        <taxon>Pseudomonadota</taxon>
        <taxon>Gammaproteobacteria</taxon>
        <taxon>Cellvibrionales</taxon>
        <taxon>Porticoccaceae</taxon>
        <taxon>SAR92 clade</taxon>
    </lineage>
</organism>
<reference evidence="5" key="1">
    <citation type="submission" date="2022-08" db="EMBL/GenBank/DDBJ databases">
        <title>Catabolic pathway analysis in culturable SAR92 clade bacteria reveals their overlooked roles in DMSP degradation in coastal seas.</title>
        <authorList>
            <person name="He X."/>
            <person name="Zhang X."/>
            <person name="Zhang Y."/>
        </authorList>
    </citation>
    <scope>NUCLEOTIDE SEQUENCE</scope>
    <source>
        <strain evidence="5">H455</strain>
    </source>
</reference>
<dbReference type="InterPro" id="IPR009014">
    <property type="entry name" value="Transketo_C/PFOR_II"/>
</dbReference>
<evidence type="ECO:0000259" key="4">
    <source>
        <dbReference type="SMART" id="SM00861"/>
    </source>
</evidence>
<dbReference type="SUPFAM" id="SSF52518">
    <property type="entry name" value="Thiamin diphosphate-binding fold (THDP-binding)"/>
    <property type="match status" value="1"/>
</dbReference>
<dbReference type="NCBIfam" id="NF006667">
    <property type="entry name" value="PRK09212.1"/>
    <property type="match status" value="1"/>
</dbReference>
<comment type="cofactor">
    <cofactor evidence="1">
        <name>thiamine diphosphate</name>
        <dbReference type="ChEBI" id="CHEBI:58937"/>
    </cofactor>
</comment>
<evidence type="ECO:0000256" key="1">
    <source>
        <dbReference type="ARBA" id="ARBA00001964"/>
    </source>
</evidence>
<dbReference type="Gene3D" id="3.40.50.970">
    <property type="match status" value="1"/>
</dbReference>
<dbReference type="SMART" id="SM00861">
    <property type="entry name" value="Transket_pyr"/>
    <property type="match status" value="1"/>
</dbReference>
<dbReference type="Proteomes" id="UP001059934">
    <property type="component" value="Chromosome"/>
</dbReference>
<proteinExistence type="predicted"/>
<dbReference type="PANTHER" id="PTHR43257:SF2">
    <property type="entry name" value="PYRUVATE DEHYDROGENASE E1 COMPONENT SUBUNIT BETA"/>
    <property type="match status" value="1"/>
</dbReference>
<dbReference type="Pfam" id="PF02779">
    <property type="entry name" value="Transket_pyr"/>
    <property type="match status" value="1"/>
</dbReference>
<dbReference type="SUPFAM" id="SSF52922">
    <property type="entry name" value="TK C-terminal domain-like"/>
    <property type="match status" value="1"/>
</dbReference>
<dbReference type="InterPro" id="IPR033248">
    <property type="entry name" value="Transketolase_C"/>
</dbReference>
<dbReference type="InterPro" id="IPR005475">
    <property type="entry name" value="Transketolase-like_Pyr-bd"/>
</dbReference>
<dbReference type="Pfam" id="PF02780">
    <property type="entry name" value="Transketolase_C"/>
    <property type="match status" value="1"/>
</dbReference>
<dbReference type="InterPro" id="IPR029061">
    <property type="entry name" value="THDP-binding"/>
</dbReference>
<keyword evidence="3" id="KW-0786">Thiamine pyrophosphate</keyword>
<dbReference type="Gene3D" id="3.40.50.920">
    <property type="match status" value="1"/>
</dbReference>
<keyword evidence="2" id="KW-0560">Oxidoreductase</keyword>
<evidence type="ECO:0000313" key="6">
    <source>
        <dbReference type="Proteomes" id="UP001059934"/>
    </source>
</evidence>